<dbReference type="SUPFAM" id="SSF52172">
    <property type="entry name" value="CheY-like"/>
    <property type="match status" value="1"/>
</dbReference>
<dbReference type="Proteomes" id="UP000028643">
    <property type="component" value="Unassembled WGS sequence"/>
</dbReference>
<dbReference type="GO" id="GO:0008782">
    <property type="term" value="F:adenosylhomocysteine nucleosidase activity"/>
    <property type="evidence" value="ECO:0007669"/>
    <property type="project" value="TreeGrafter"/>
</dbReference>
<dbReference type="PANTHER" id="PTHR46832">
    <property type="entry name" value="5'-METHYLTHIOADENOSINE/S-ADENOSYLHOMOCYSTEINE NUCLEOSIDASE"/>
    <property type="match status" value="1"/>
</dbReference>
<dbReference type="Pfam" id="PF01048">
    <property type="entry name" value="PNP_UDP_1"/>
    <property type="match status" value="1"/>
</dbReference>
<dbReference type="GO" id="GO:0005829">
    <property type="term" value="C:cytosol"/>
    <property type="evidence" value="ECO:0007669"/>
    <property type="project" value="TreeGrafter"/>
</dbReference>
<dbReference type="Gene3D" id="3.40.50.2300">
    <property type="match status" value="1"/>
</dbReference>
<feature type="domain" description="Response regulatory" evidence="2">
    <location>
        <begin position="2"/>
        <end position="128"/>
    </location>
</feature>
<dbReference type="InterPro" id="IPR035994">
    <property type="entry name" value="Nucleoside_phosphorylase_sf"/>
</dbReference>
<gene>
    <name evidence="3" type="ORF">IV02_16235</name>
</gene>
<protein>
    <recommendedName>
        <fullName evidence="2">Response regulatory domain-containing protein</fullName>
    </recommendedName>
</protein>
<reference evidence="3 4" key="1">
    <citation type="submission" date="2014-07" db="EMBL/GenBank/DDBJ databases">
        <title>Draft Genome Sequences of Environmental Pseudomonas syringae strains.</title>
        <authorList>
            <person name="Baltrus D.A."/>
            <person name="Berge O."/>
            <person name="Morris C."/>
        </authorList>
    </citation>
    <scope>NUCLEOTIDE SEQUENCE [LARGE SCALE GENOMIC DNA]</scope>
    <source>
        <strain evidence="3 4">CEB003</strain>
    </source>
</reference>
<dbReference type="EMBL" id="JPQT01000108">
    <property type="protein sequence ID" value="KFE50956.1"/>
    <property type="molecule type" value="Genomic_DNA"/>
</dbReference>
<evidence type="ECO:0000313" key="4">
    <source>
        <dbReference type="Proteomes" id="UP000028643"/>
    </source>
</evidence>
<sequence>MKILVVDDNLEKIRKVVQGILSVPQLSRDDIDVVQNGQDARAKLKACTYDLLVLDLCLPDWPESEPDISCSLSLVSDIIDNSVLNRPRQIVGLSMFDDMIQTARPEFDQYLWTILHYTSESDDWQSGIIGCIKYLLSDAAPDDLIEPVDLCIVTALYHPELTALLNIDWNWQVQVPLDDTTFVNKGFFYCEGKAYTVVAAHAARMGMVASSLLSAKLIAACKPKFLVMTGICAGLREKTNYGDAILANPTWDYQCGKRTETDDGPYFYIAPHQISVPENIEVRFQALSRDFDLLSSLKRGWQGEKPESELKLVCGPVASGSAVLADQNSVNQVKSQLRTLVGIEMEIYGVYAAGSNAPSPRPVTFAVKSVCDHADPEKDDRFQKYAAYTSVSIVKAFFERYMKEIVDVH</sequence>
<dbReference type="InterPro" id="IPR000845">
    <property type="entry name" value="Nucleoside_phosphorylase_d"/>
</dbReference>
<dbReference type="GO" id="GO:0008930">
    <property type="term" value="F:methylthioadenosine nucleosidase activity"/>
    <property type="evidence" value="ECO:0007669"/>
    <property type="project" value="TreeGrafter"/>
</dbReference>
<dbReference type="PATRIC" id="fig|317.174.peg.3319"/>
<dbReference type="SUPFAM" id="SSF53167">
    <property type="entry name" value="Purine and uridine phosphorylases"/>
    <property type="match status" value="1"/>
</dbReference>
<feature type="modified residue" description="4-aspartylphosphate" evidence="1">
    <location>
        <position position="55"/>
    </location>
</feature>
<dbReference type="RefSeq" id="WP_047576257.1">
    <property type="nucleotide sequence ID" value="NZ_JPQT01000108.1"/>
</dbReference>
<evidence type="ECO:0000313" key="3">
    <source>
        <dbReference type="EMBL" id="KFE50956.1"/>
    </source>
</evidence>
<proteinExistence type="predicted"/>
<dbReference type="InterPro" id="IPR001789">
    <property type="entry name" value="Sig_transdc_resp-reg_receiver"/>
</dbReference>
<dbReference type="InterPro" id="IPR011006">
    <property type="entry name" value="CheY-like_superfamily"/>
</dbReference>
<accession>A0A085V693</accession>
<comment type="caution">
    <text evidence="3">The sequence shown here is derived from an EMBL/GenBank/DDBJ whole genome shotgun (WGS) entry which is preliminary data.</text>
</comment>
<evidence type="ECO:0000256" key="1">
    <source>
        <dbReference type="PROSITE-ProRule" id="PRU00169"/>
    </source>
</evidence>
<dbReference type="GO" id="GO:0019284">
    <property type="term" value="P:L-methionine salvage from S-adenosylmethionine"/>
    <property type="evidence" value="ECO:0007669"/>
    <property type="project" value="TreeGrafter"/>
</dbReference>
<keyword evidence="1" id="KW-0597">Phosphoprotein</keyword>
<dbReference type="AlphaFoldDB" id="A0A085V693"/>
<organism evidence="3 4">
    <name type="scientific">Pseudomonas syringae</name>
    <dbReference type="NCBI Taxonomy" id="317"/>
    <lineage>
        <taxon>Bacteria</taxon>
        <taxon>Pseudomonadati</taxon>
        <taxon>Pseudomonadota</taxon>
        <taxon>Gammaproteobacteria</taxon>
        <taxon>Pseudomonadales</taxon>
        <taxon>Pseudomonadaceae</taxon>
        <taxon>Pseudomonas</taxon>
    </lineage>
</organism>
<dbReference type="PROSITE" id="PS50110">
    <property type="entry name" value="RESPONSE_REGULATORY"/>
    <property type="match status" value="1"/>
</dbReference>
<name>A0A085V693_PSESX</name>
<dbReference type="GO" id="GO:0009116">
    <property type="term" value="P:nucleoside metabolic process"/>
    <property type="evidence" value="ECO:0007669"/>
    <property type="project" value="InterPro"/>
</dbReference>
<dbReference type="PANTHER" id="PTHR46832:SF1">
    <property type="entry name" value="5'-METHYLTHIOADENOSINE_S-ADENOSYLHOMOCYSTEINE NUCLEOSIDASE"/>
    <property type="match status" value="1"/>
</dbReference>
<evidence type="ECO:0000259" key="2">
    <source>
        <dbReference type="PROSITE" id="PS50110"/>
    </source>
</evidence>
<dbReference type="Gene3D" id="3.40.50.1580">
    <property type="entry name" value="Nucleoside phosphorylase domain"/>
    <property type="match status" value="1"/>
</dbReference>
<dbReference type="GO" id="GO:0000160">
    <property type="term" value="P:phosphorelay signal transduction system"/>
    <property type="evidence" value="ECO:0007669"/>
    <property type="project" value="InterPro"/>
</dbReference>